<evidence type="ECO:0000313" key="3">
    <source>
        <dbReference type="EMBL" id="OFW55446.1"/>
    </source>
</evidence>
<dbReference type="PANTHER" id="PTHR34404">
    <property type="entry name" value="REGULATORY PROTEIN, FMDB FAMILY"/>
    <property type="match status" value="1"/>
</dbReference>
<evidence type="ECO:0000259" key="2">
    <source>
        <dbReference type="SMART" id="SM00834"/>
    </source>
</evidence>
<proteinExistence type="predicted"/>
<dbReference type="EMBL" id="MELK01000053">
    <property type="protein sequence ID" value="OFW55446.1"/>
    <property type="molecule type" value="Genomic_DNA"/>
</dbReference>
<dbReference type="AlphaFoldDB" id="A0A1F2WF19"/>
<dbReference type="Pfam" id="PF09723">
    <property type="entry name" value="Zn_ribbon_8"/>
    <property type="match status" value="1"/>
</dbReference>
<feature type="domain" description="Putative regulatory protein FmdB zinc ribbon" evidence="2">
    <location>
        <begin position="1"/>
        <end position="40"/>
    </location>
</feature>
<sequence>MPAYDYKCHQCENVFEARHPVSENVNSCPKCGGKVRRVFHPVGIIFKGSGFYSTDYKSGSKPSGNGNGGDKLSPDKVDRELEKIKDEGSSGTEKKAEKSETASKCPSPDTK</sequence>
<comment type="caution">
    <text evidence="3">The sequence shown here is derived from an EMBL/GenBank/DDBJ whole genome shotgun (WGS) entry which is preliminary data.</text>
</comment>
<reference evidence="3 4" key="1">
    <citation type="journal article" date="2016" name="Nat. Commun.">
        <title>Thousands of microbial genomes shed light on interconnected biogeochemical processes in an aquifer system.</title>
        <authorList>
            <person name="Anantharaman K."/>
            <person name="Brown C.T."/>
            <person name="Hug L.A."/>
            <person name="Sharon I."/>
            <person name="Castelle C.J."/>
            <person name="Probst A.J."/>
            <person name="Thomas B.C."/>
            <person name="Singh A."/>
            <person name="Wilkins M.J."/>
            <person name="Karaoz U."/>
            <person name="Brodie E.L."/>
            <person name="Williams K.H."/>
            <person name="Hubbard S.S."/>
            <person name="Banfield J.F."/>
        </authorList>
    </citation>
    <scope>NUCLEOTIDE SEQUENCE [LARGE SCALE GENOMIC DNA]</scope>
</reference>
<accession>A0A1F2WF19</accession>
<protein>
    <recommendedName>
        <fullName evidence="2">Putative regulatory protein FmdB zinc ribbon domain-containing protein</fullName>
    </recommendedName>
</protein>
<evidence type="ECO:0000313" key="4">
    <source>
        <dbReference type="Proteomes" id="UP000177876"/>
    </source>
</evidence>
<dbReference type="SMART" id="SM00834">
    <property type="entry name" value="CxxC_CXXC_SSSS"/>
    <property type="match status" value="1"/>
</dbReference>
<feature type="compositionally biased region" description="Basic and acidic residues" evidence="1">
    <location>
        <begin position="72"/>
        <end position="101"/>
    </location>
</feature>
<feature type="region of interest" description="Disordered" evidence="1">
    <location>
        <begin position="50"/>
        <end position="111"/>
    </location>
</feature>
<evidence type="ECO:0000256" key="1">
    <source>
        <dbReference type="SAM" id="MobiDB-lite"/>
    </source>
</evidence>
<dbReference type="STRING" id="1797197.A2Y75_08935"/>
<dbReference type="Proteomes" id="UP000177876">
    <property type="component" value="Unassembled WGS sequence"/>
</dbReference>
<name>A0A1F2WF19_9ACTN</name>
<dbReference type="InterPro" id="IPR013429">
    <property type="entry name" value="Regulatory_FmdB_Zinc_ribbon"/>
</dbReference>
<gene>
    <name evidence="3" type="ORF">A2Y75_08935</name>
</gene>
<dbReference type="PANTHER" id="PTHR34404:SF2">
    <property type="entry name" value="CONSERVED SERINE RICH PROTEIN"/>
    <property type="match status" value="1"/>
</dbReference>
<dbReference type="NCBIfam" id="TIGR02605">
    <property type="entry name" value="CxxC_CxxC_SSSS"/>
    <property type="match status" value="1"/>
</dbReference>
<organism evidence="3 4">
    <name type="scientific">Candidatus Solincola sediminis</name>
    <dbReference type="NCBI Taxonomy" id="1797199"/>
    <lineage>
        <taxon>Bacteria</taxon>
        <taxon>Bacillati</taxon>
        <taxon>Actinomycetota</taxon>
        <taxon>Candidatus Geothermincolia</taxon>
        <taxon>Candidatus Geothermincolales</taxon>
        <taxon>Candidatus Geothermincolaceae</taxon>
        <taxon>Candidatus Solincola</taxon>
    </lineage>
</organism>